<comment type="similarity">
    <text evidence="1 2">Belongs to the DTD family.</text>
</comment>
<keyword evidence="2" id="KW-0963">Cytoplasm</keyword>
<dbReference type="EC" id="3.1.1.-" evidence="2"/>
<dbReference type="EC" id="3.1.1.96" evidence="2"/>
<dbReference type="SUPFAM" id="SSF69500">
    <property type="entry name" value="DTD-like"/>
    <property type="match status" value="1"/>
</dbReference>
<dbReference type="NCBIfam" id="TIGR00256">
    <property type="entry name" value="D-aminoacyl-tRNA deacylase"/>
    <property type="match status" value="1"/>
</dbReference>
<evidence type="ECO:0000256" key="2">
    <source>
        <dbReference type="HAMAP-Rule" id="MF_00518"/>
    </source>
</evidence>
<dbReference type="InterPro" id="IPR023509">
    <property type="entry name" value="DTD-like_sf"/>
</dbReference>
<keyword evidence="4" id="KW-1185">Reference proteome</keyword>
<comment type="catalytic activity">
    <reaction evidence="2">
        <text>a D-aminoacyl-tRNA + H2O = a tRNA + a D-alpha-amino acid + H(+)</text>
        <dbReference type="Rhea" id="RHEA:13953"/>
        <dbReference type="Rhea" id="RHEA-COMP:10123"/>
        <dbReference type="Rhea" id="RHEA-COMP:10124"/>
        <dbReference type="ChEBI" id="CHEBI:15377"/>
        <dbReference type="ChEBI" id="CHEBI:15378"/>
        <dbReference type="ChEBI" id="CHEBI:59871"/>
        <dbReference type="ChEBI" id="CHEBI:78442"/>
        <dbReference type="ChEBI" id="CHEBI:79333"/>
        <dbReference type="EC" id="3.1.1.96"/>
    </reaction>
</comment>
<dbReference type="Proteomes" id="UP001500979">
    <property type="component" value="Unassembled WGS sequence"/>
</dbReference>
<organism evidence="3 4">
    <name type="scientific">Saccharopolyspora taberi</name>
    <dbReference type="NCBI Taxonomy" id="60895"/>
    <lineage>
        <taxon>Bacteria</taxon>
        <taxon>Bacillati</taxon>
        <taxon>Actinomycetota</taxon>
        <taxon>Actinomycetes</taxon>
        <taxon>Pseudonocardiales</taxon>
        <taxon>Pseudonocardiaceae</taxon>
        <taxon>Saccharopolyspora</taxon>
    </lineage>
</organism>
<comment type="caution">
    <text evidence="3">The sequence shown here is derived from an EMBL/GenBank/DDBJ whole genome shotgun (WGS) entry which is preliminary data.</text>
</comment>
<gene>
    <name evidence="2 3" type="primary">dtd</name>
    <name evidence="3" type="ORF">GCM10010470_39340</name>
</gene>
<dbReference type="RefSeq" id="WP_344681766.1">
    <property type="nucleotide sequence ID" value="NZ_BAAAUX010000016.1"/>
</dbReference>
<comment type="catalytic activity">
    <reaction evidence="2">
        <text>glycyl-tRNA(Ala) + H2O = tRNA(Ala) + glycine + H(+)</text>
        <dbReference type="Rhea" id="RHEA:53744"/>
        <dbReference type="Rhea" id="RHEA-COMP:9657"/>
        <dbReference type="Rhea" id="RHEA-COMP:13640"/>
        <dbReference type="ChEBI" id="CHEBI:15377"/>
        <dbReference type="ChEBI" id="CHEBI:15378"/>
        <dbReference type="ChEBI" id="CHEBI:57305"/>
        <dbReference type="ChEBI" id="CHEBI:78442"/>
        <dbReference type="ChEBI" id="CHEBI:78522"/>
    </reaction>
</comment>
<protein>
    <recommendedName>
        <fullName evidence="2">D-aminoacyl-tRNA deacylase</fullName>
        <shortName evidence="2">DTD</shortName>
        <ecNumber evidence="2">3.1.1.96</ecNumber>
    </recommendedName>
    <alternativeName>
        <fullName evidence="2">Gly-tRNA(Ala) deacylase</fullName>
        <ecNumber evidence="2">3.1.1.-</ecNumber>
    </alternativeName>
</protein>
<dbReference type="EMBL" id="BAAAUX010000016">
    <property type="protein sequence ID" value="GAA2800343.1"/>
    <property type="molecule type" value="Genomic_DNA"/>
</dbReference>
<proteinExistence type="inferred from homology"/>
<evidence type="ECO:0000256" key="1">
    <source>
        <dbReference type="ARBA" id="ARBA00009673"/>
    </source>
</evidence>
<comment type="function">
    <text evidence="2">An aminoacyl-tRNA editing enzyme that deacylates mischarged D-aminoacyl-tRNAs. Also deacylates mischarged glycyl-tRNA(Ala), protecting cells against glycine mischarging by AlaRS. Acts via tRNA-based rather than protein-based catalysis; rejects L-amino acids rather than detecting D-amino acids in the active site. By recycling D-aminoacyl-tRNA to D-amino acids and free tRNA molecules, this enzyme counteracts the toxicity associated with the formation of D-aminoacyl-tRNA entities in vivo and helps enforce protein L-homochirality.</text>
</comment>
<dbReference type="Gene3D" id="3.50.80.10">
    <property type="entry name" value="D-tyrosyl-tRNA(Tyr) deacylase"/>
    <property type="match status" value="1"/>
</dbReference>
<keyword evidence="2" id="KW-0820">tRNA-binding</keyword>
<reference evidence="3 4" key="1">
    <citation type="journal article" date="2019" name="Int. J. Syst. Evol. Microbiol.">
        <title>The Global Catalogue of Microorganisms (GCM) 10K type strain sequencing project: providing services to taxonomists for standard genome sequencing and annotation.</title>
        <authorList>
            <consortium name="The Broad Institute Genomics Platform"/>
            <consortium name="The Broad Institute Genome Sequencing Center for Infectious Disease"/>
            <person name="Wu L."/>
            <person name="Ma J."/>
        </authorList>
    </citation>
    <scope>NUCLEOTIDE SEQUENCE [LARGE SCALE GENOMIC DNA]</scope>
    <source>
        <strain evidence="3 4">JCM 9383</strain>
    </source>
</reference>
<sequence>MRAVVTRVTRASVSVDGAVIGRIDEPGLLVLLGVTHSDGAQEVAKMARKLHEIRALRDEESCASTGAPLLVVSQFTLYGSTRKGRRPSWTDAARPDQAEPLVEAVVEDLRARGARVETGRFAAMMAVESVNDGPFTLLVEV</sequence>
<feature type="short sequence motif" description="Gly-cisPro motif, important for rejection of L-amino acids" evidence="2">
    <location>
        <begin position="133"/>
        <end position="134"/>
    </location>
</feature>
<name>A0ABN3VH40_9PSEU</name>
<comment type="subcellular location">
    <subcellularLocation>
        <location evidence="2">Cytoplasm</location>
    </subcellularLocation>
</comment>
<accession>A0ABN3VH40</accession>
<comment type="subunit">
    <text evidence="2">Homodimer.</text>
</comment>
<keyword evidence="2" id="KW-0694">RNA-binding</keyword>
<dbReference type="PANTHER" id="PTHR10472">
    <property type="entry name" value="D-TYROSYL-TRNA TYR DEACYLASE"/>
    <property type="match status" value="1"/>
</dbReference>
<evidence type="ECO:0000313" key="4">
    <source>
        <dbReference type="Proteomes" id="UP001500979"/>
    </source>
</evidence>
<dbReference type="HAMAP" id="MF_00518">
    <property type="entry name" value="Deacylase_Dtd"/>
    <property type="match status" value="1"/>
</dbReference>
<dbReference type="PANTHER" id="PTHR10472:SF5">
    <property type="entry name" value="D-AMINOACYL-TRNA DEACYLASE 1"/>
    <property type="match status" value="1"/>
</dbReference>
<dbReference type="Pfam" id="PF02580">
    <property type="entry name" value="Tyr_Deacylase"/>
    <property type="match status" value="1"/>
</dbReference>
<dbReference type="InterPro" id="IPR003732">
    <property type="entry name" value="Daa-tRNA_deacyls_DTD"/>
</dbReference>
<comment type="domain">
    <text evidence="2">A Gly-cisPro motif from one monomer fits into the active site of the other monomer to allow specific chiral rejection of L-amino acids.</text>
</comment>
<keyword evidence="2" id="KW-0378">Hydrolase</keyword>
<evidence type="ECO:0000313" key="3">
    <source>
        <dbReference type="EMBL" id="GAA2800343.1"/>
    </source>
</evidence>